<keyword evidence="3" id="KW-0255">Endonuclease</keyword>
<dbReference type="InterPro" id="IPR005135">
    <property type="entry name" value="Endo/exonuclease/phosphatase"/>
</dbReference>
<sequence>MLCVALLAAVIIGFPGLVPNAIGNLGSLIETFLPWSVLLVPLLLVIAGWRRSRLGALGTLLPLAVWLVQFGGHLLPRDTGTPELTVVQHNVSDENPDPAATARALLAAGPDLVGLEEVLPEAVPAYASVLDPALPFHTVQGTVALWSRFPLTEAAPVDIRPHDLGTDWNRGLRAVARAPRGDIAVYVAHLPSVRLTAGGLTSDRRDESARRLGALISADPVPRLLVIGDLNTTAGDRGLRPISRSTTAPPADFALTWPAAAPVARIDQILARSMTVTRLRALPRTASDHRPLAAGIG</sequence>
<dbReference type="SUPFAM" id="SSF56219">
    <property type="entry name" value="DNase I-like"/>
    <property type="match status" value="1"/>
</dbReference>
<reference evidence="3 4" key="1">
    <citation type="submission" date="2015-10" db="EMBL/GenBank/DDBJ databases">
        <authorList>
            <person name="Gilbert D.G."/>
        </authorList>
    </citation>
    <scope>NUCLEOTIDE SEQUENCE [LARGE SCALE GENOMIC DNA]</scope>
    <source>
        <strain evidence="3 4">NRRL B-16712</strain>
    </source>
</reference>
<dbReference type="OrthoDB" id="4316587at2"/>
<dbReference type="Gene3D" id="3.60.10.10">
    <property type="entry name" value="Endonuclease/exonuclease/phosphatase"/>
    <property type="match status" value="1"/>
</dbReference>
<comment type="caution">
    <text evidence="3">The sequence shown here is derived from an EMBL/GenBank/DDBJ whole genome shotgun (WGS) entry which is preliminary data.</text>
</comment>
<feature type="transmembrane region" description="Helical" evidence="1">
    <location>
        <begin position="56"/>
        <end position="75"/>
    </location>
</feature>
<dbReference type="AlphaFoldDB" id="A0A117MKE9"/>
<dbReference type="EMBL" id="LLZH01000344">
    <property type="protein sequence ID" value="KUL22119.1"/>
    <property type="molecule type" value="Genomic_DNA"/>
</dbReference>
<gene>
    <name evidence="3" type="ORF">ADL15_49180</name>
</gene>
<proteinExistence type="predicted"/>
<keyword evidence="1" id="KW-1133">Transmembrane helix</keyword>
<feature type="transmembrane region" description="Helical" evidence="1">
    <location>
        <begin position="32"/>
        <end position="49"/>
    </location>
</feature>
<evidence type="ECO:0000259" key="2">
    <source>
        <dbReference type="Pfam" id="PF03372"/>
    </source>
</evidence>
<evidence type="ECO:0000256" key="1">
    <source>
        <dbReference type="SAM" id="Phobius"/>
    </source>
</evidence>
<keyword evidence="3" id="KW-0378">Hydrolase</keyword>
<dbReference type="InterPro" id="IPR036691">
    <property type="entry name" value="Endo/exonu/phosph_ase_sf"/>
</dbReference>
<accession>A0A117MKE9</accession>
<feature type="domain" description="Endonuclease/exonuclease/phosphatase" evidence="2">
    <location>
        <begin position="88"/>
        <end position="289"/>
    </location>
</feature>
<name>A0A117MKE9_9ACTN</name>
<protein>
    <submittedName>
        <fullName evidence="3">Endonuclease</fullName>
    </submittedName>
</protein>
<evidence type="ECO:0000313" key="3">
    <source>
        <dbReference type="EMBL" id="KUL22119.1"/>
    </source>
</evidence>
<keyword evidence="1" id="KW-0472">Membrane</keyword>
<dbReference type="GO" id="GO:0004519">
    <property type="term" value="F:endonuclease activity"/>
    <property type="evidence" value="ECO:0007669"/>
    <property type="project" value="UniProtKB-KW"/>
</dbReference>
<organism evidence="3 4">
    <name type="scientific">Actinoplanes awajinensis subsp. mycoplanecinus</name>
    <dbReference type="NCBI Taxonomy" id="135947"/>
    <lineage>
        <taxon>Bacteria</taxon>
        <taxon>Bacillati</taxon>
        <taxon>Actinomycetota</taxon>
        <taxon>Actinomycetes</taxon>
        <taxon>Micromonosporales</taxon>
        <taxon>Micromonosporaceae</taxon>
        <taxon>Actinoplanes</taxon>
    </lineage>
</organism>
<keyword evidence="1" id="KW-0812">Transmembrane</keyword>
<dbReference type="Proteomes" id="UP000053244">
    <property type="component" value="Unassembled WGS sequence"/>
</dbReference>
<dbReference type="Pfam" id="PF03372">
    <property type="entry name" value="Exo_endo_phos"/>
    <property type="match status" value="1"/>
</dbReference>
<evidence type="ECO:0000313" key="4">
    <source>
        <dbReference type="Proteomes" id="UP000053244"/>
    </source>
</evidence>
<keyword evidence="4" id="KW-1185">Reference proteome</keyword>
<keyword evidence="3" id="KW-0540">Nuclease</keyword>